<protein>
    <submittedName>
        <fullName evidence="2">Short-chain dehydrogenase</fullName>
    </submittedName>
</protein>
<dbReference type="Pfam" id="PF13561">
    <property type="entry name" value="adh_short_C2"/>
    <property type="match status" value="1"/>
</dbReference>
<evidence type="ECO:0000256" key="1">
    <source>
        <dbReference type="ARBA" id="ARBA00006484"/>
    </source>
</evidence>
<dbReference type="PROSITE" id="PS00061">
    <property type="entry name" value="ADH_SHORT"/>
    <property type="match status" value="1"/>
</dbReference>
<dbReference type="SUPFAM" id="SSF51735">
    <property type="entry name" value="NAD(P)-binding Rossmann-fold domains"/>
    <property type="match status" value="1"/>
</dbReference>
<organism evidence="2 3">
    <name type="scientific">Microbacterium murale</name>
    <dbReference type="NCBI Taxonomy" id="1081040"/>
    <lineage>
        <taxon>Bacteria</taxon>
        <taxon>Bacillati</taxon>
        <taxon>Actinomycetota</taxon>
        <taxon>Actinomycetes</taxon>
        <taxon>Micrococcales</taxon>
        <taxon>Microbacteriaceae</taxon>
        <taxon>Microbacterium</taxon>
    </lineage>
</organism>
<dbReference type="InterPro" id="IPR002347">
    <property type="entry name" value="SDR_fam"/>
</dbReference>
<dbReference type="PANTHER" id="PTHR42760">
    <property type="entry name" value="SHORT-CHAIN DEHYDROGENASES/REDUCTASES FAMILY MEMBER"/>
    <property type="match status" value="1"/>
</dbReference>
<sequence length="255" mass="27323">MSSAHAISTRLTSLEGRVGIVTGQSSGLGTAIAGVLADAGAKVYAFNRTVREEADHAGVTQWSVDVTDEQAVTEAVRRLGESEGIDFLVNNAGATVKRRAEELATAQWRDVQDVNIDALFTLARETFPYLSKSEHVGRIVSIASMAAHLGFPEVTPYCASKAAVLGLTRGLAIEWAQDNVLVNSISPGWFPSEMNRSVLEADPERERRILARIPLGRYGDPQSIADMALFLLSDAGRYITAQDFAVDGGALGKGF</sequence>
<accession>A0ABQ1RKD9</accession>
<dbReference type="EMBL" id="BMCM01000001">
    <property type="protein sequence ID" value="GGD69611.1"/>
    <property type="molecule type" value="Genomic_DNA"/>
</dbReference>
<dbReference type="PRINTS" id="PR00080">
    <property type="entry name" value="SDRFAMILY"/>
</dbReference>
<evidence type="ECO:0000313" key="2">
    <source>
        <dbReference type="EMBL" id="GGD69611.1"/>
    </source>
</evidence>
<name>A0ABQ1RKD9_9MICO</name>
<comment type="similarity">
    <text evidence="1">Belongs to the short-chain dehydrogenases/reductases (SDR) family.</text>
</comment>
<reference evidence="3" key="1">
    <citation type="journal article" date="2019" name="Int. J. Syst. Evol. Microbiol.">
        <title>The Global Catalogue of Microorganisms (GCM) 10K type strain sequencing project: providing services to taxonomists for standard genome sequencing and annotation.</title>
        <authorList>
            <consortium name="The Broad Institute Genomics Platform"/>
            <consortium name="The Broad Institute Genome Sequencing Center for Infectious Disease"/>
            <person name="Wu L."/>
            <person name="Ma J."/>
        </authorList>
    </citation>
    <scope>NUCLEOTIDE SEQUENCE [LARGE SCALE GENOMIC DNA]</scope>
    <source>
        <strain evidence="3">CCM 7640</strain>
    </source>
</reference>
<dbReference type="InterPro" id="IPR036291">
    <property type="entry name" value="NAD(P)-bd_dom_sf"/>
</dbReference>
<dbReference type="Gene3D" id="3.40.50.720">
    <property type="entry name" value="NAD(P)-binding Rossmann-like Domain"/>
    <property type="match status" value="1"/>
</dbReference>
<dbReference type="PRINTS" id="PR00081">
    <property type="entry name" value="GDHRDH"/>
</dbReference>
<dbReference type="InterPro" id="IPR020904">
    <property type="entry name" value="Sc_DH/Rdtase_CS"/>
</dbReference>
<dbReference type="Proteomes" id="UP000629365">
    <property type="component" value="Unassembled WGS sequence"/>
</dbReference>
<gene>
    <name evidence="2" type="ORF">GCM10007269_10920</name>
</gene>
<evidence type="ECO:0000313" key="3">
    <source>
        <dbReference type="Proteomes" id="UP000629365"/>
    </source>
</evidence>
<dbReference type="RefSeq" id="WP_229702764.1">
    <property type="nucleotide sequence ID" value="NZ_BMCM01000001.1"/>
</dbReference>
<proteinExistence type="inferred from homology"/>
<keyword evidence="3" id="KW-1185">Reference proteome</keyword>
<comment type="caution">
    <text evidence="2">The sequence shown here is derived from an EMBL/GenBank/DDBJ whole genome shotgun (WGS) entry which is preliminary data.</text>
</comment>